<keyword evidence="1" id="KW-0677">Repeat</keyword>
<dbReference type="InterPro" id="IPR055231">
    <property type="entry name" value="2AA_helical"/>
</dbReference>
<comment type="caution">
    <text evidence="3">The sequence shown here is derived from an EMBL/GenBank/DDBJ whole genome shotgun (WGS) entry which is preliminary data.</text>
</comment>
<evidence type="ECO:0000256" key="1">
    <source>
        <dbReference type="ARBA" id="ARBA00022737"/>
    </source>
</evidence>
<organism evidence="3 4">
    <name type="scientific">Dreissena polymorpha</name>
    <name type="common">Zebra mussel</name>
    <name type="synonym">Mytilus polymorpha</name>
    <dbReference type="NCBI Taxonomy" id="45954"/>
    <lineage>
        <taxon>Eukaryota</taxon>
        <taxon>Metazoa</taxon>
        <taxon>Spiralia</taxon>
        <taxon>Lophotrochozoa</taxon>
        <taxon>Mollusca</taxon>
        <taxon>Bivalvia</taxon>
        <taxon>Autobranchia</taxon>
        <taxon>Heteroconchia</taxon>
        <taxon>Euheterodonta</taxon>
        <taxon>Imparidentia</taxon>
        <taxon>Neoheterodontei</taxon>
        <taxon>Myida</taxon>
        <taxon>Dreissenoidea</taxon>
        <taxon>Dreissenidae</taxon>
        <taxon>Dreissena</taxon>
    </lineage>
</organism>
<reference evidence="3" key="2">
    <citation type="submission" date="2020-11" db="EMBL/GenBank/DDBJ databases">
        <authorList>
            <person name="McCartney M.A."/>
            <person name="Auch B."/>
            <person name="Kono T."/>
            <person name="Mallez S."/>
            <person name="Becker A."/>
            <person name="Gohl D.M."/>
            <person name="Silverstein K.A.T."/>
            <person name="Koren S."/>
            <person name="Bechman K.B."/>
            <person name="Herman A."/>
            <person name="Abrahante J.E."/>
            <person name="Garbe J."/>
        </authorList>
    </citation>
    <scope>NUCLEOTIDE SEQUENCE</scope>
    <source>
        <strain evidence="3">Duluth1</strain>
        <tissue evidence="3">Whole animal</tissue>
    </source>
</reference>
<keyword evidence="4" id="KW-1185">Reference proteome</keyword>
<gene>
    <name evidence="3" type="ORF">DPMN_158026</name>
</gene>
<protein>
    <recommendedName>
        <fullName evidence="2">Phosphatase 2A Regulatory Subunit A helical domain-containing protein</fullName>
    </recommendedName>
</protein>
<reference evidence="3" key="1">
    <citation type="journal article" date="2019" name="bioRxiv">
        <title>The Genome of the Zebra Mussel, Dreissena polymorpha: A Resource for Invasive Species Research.</title>
        <authorList>
            <person name="McCartney M.A."/>
            <person name="Auch B."/>
            <person name="Kono T."/>
            <person name="Mallez S."/>
            <person name="Zhang Y."/>
            <person name="Obille A."/>
            <person name="Becker A."/>
            <person name="Abrahante J.E."/>
            <person name="Garbe J."/>
            <person name="Badalamenti J.P."/>
            <person name="Herman A."/>
            <person name="Mangelson H."/>
            <person name="Liachko I."/>
            <person name="Sullivan S."/>
            <person name="Sone E.D."/>
            <person name="Koren S."/>
            <person name="Silverstein K.A.T."/>
            <person name="Beckman K.B."/>
            <person name="Gohl D.M."/>
        </authorList>
    </citation>
    <scope>NUCLEOTIDE SEQUENCE</scope>
    <source>
        <strain evidence="3">Duluth1</strain>
        <tissue evidence="3">Whole animal</tissue>
    </source>
</reference>
<evidence type="ECO:0000259" key="2">
    <source>
        <dbReference type="Pfam" id="PF22956"/>
    </source>
</evidence>
<proteinExistence type="predicted"/>
<evidence type="ECO:0000313" key="3">
    <source>
        <dbReference type="EMBL" id="KAH3780215.1"/>
    </source>
</evidence>
<name>A0A9D4IMT9_DREPO</name>
<evidence type="ECO:0000313" key="4">
    <source>
        <dbReference type="Proteomes" id="UP000828390"/>
    </source>
</evidence>
<accession>A0A9D4IMT9</accession>
<dbReference type="Pfam" id="PF22956">
    <property type="entry name" value="VPS15-like_hel"/>
    <property type="match status" value="1"/>
</dbReference>
<dbReference type="Proteomes" id="UP000828390">
    <property type="component" value="Unassembled WGS sequence"/>
</dbReference>
<sequence>MIIENLKIDHANPDNSVLVLIISLVGSSSRQAKSPLVQDGSAVVRAAFAENIALLAECPLRVLEMMQLGEAEDQEDKEDTAYFVTYDQKLQTIQGDHTGQGRSPAQRP</sequence>
<dbReference type="AlphaFoldDB" id="A0A9D4IMT9"/>
<feature type="domain" description="Phosphatase 2A Regulatory Subunit A helical" evidence="2">
    <location>
        <begin position="35"/>
        <end position="94"/>
    </location>
</feature>
<dbReference type="EMBL" id="JAIWYP010000008">
    <property type="protein sequence ID" value="KAH3780215.1"/>
    <property type="molecule type" value="Genomic_DNA"/>
</dbReference>